<protein>
    <submittedName>
        <fullName evidence="1">ADP-ribose pyrophosphatase</fullName>
    </submittedName>
    <submittedName>
        <fullName evidence="2">DUF4916 domain-containing protein</fullName>
    </submittedName>
</protein>
<dbReference type="Proteomes" id="UP000053171">
    <property type="component" value="Unassembled WGS sequence"/>
</dbReference>
<dbReference type="Pfam" id="PF16262">
    <property type="entry name" value="DUF4916"/>
    <property type="match status" value="1"/>
</dbReference>
<keyword evidence="3" id="KW-1185">Reference proteome</keyword>
<dbReference type="Gene3D" id="3.90.79.10">
    <property type="entry name" value="Nucleoside Triphosphate Pyrophosphohydrolase"/>
    <property type="match status" value="1"/>
</dbReference>
<accession>A0A147E8P9</accession>
<reference evidence="1" key="1">
    <citation type="submission" date="2016-04" db="EMBL/GenBank/DDBJ databases">
        <authorList>
            <person name="Evans L.H."/>
            <person name="Alamgir A."/>
            <person name="Owens N."/>
            <person name="Weber N.D."/>
            <person name="Virtaneva K."/>
            <person name="Barbian K."/>
            <person name="Babar A."/>
            <person name="Rosenke K."/>
        </authorList>
    </citation>
    <scope>NUCLEOTIDE SEQUENCE [LARGE SCALE GENOMIC DNA]</scope>
    <source>
        <strain evidence="1">RUTW2-3</strain>
    </source>
</reference>
<name>A0A147E8P9_9MICC</name>
<dbReference type="AlphaFoldDB" id="A0A147E8P9"/>
<dbReference type="PATRIC" id="fig|37923.10.peg.887"/>
<dbReference type="InterPro" id="IPR032582">
    <property type="entry name" value="DUF4916"/>
</dbReference>
<dbReference type="InterPro" id="IPR015797">
    <property type="entry name" value="NUDIX_hydrolase-like_dom_sf"/>
</dbReference>
<dbReference type="Proteomes" id="UP000179540">
    <property type="component" value="Unassembled WGS sequence"/>
</dbReference>
<reference evidence="3" key="2">
    <citation type="submission" date="2016-04" db="EMBL/GenBank/DDBJ databases">
        <authorList>
            <person name="Waterworth S."/>
            <person name="Matcher G."/>
        </authorList>
    </citation>
    <scope>NUCLEOTIDE SEQUENCE [LARGE SCALE GENOMIC DNA]</scope>
    <source>
        <strain evidence="3">RuSp02-3</strain>
    </source>
</reference>
<comment type="caution">
    <text evidence="1">The sequence shown here is derived from an EMBL/GenBank/DDBJ whole genome shotgun (WGS) entry which is preliminary data.</text>
</comment>
<dbReference type="OrthoDB" id="3266865at2"/>
<dbReference type="RefSeq" id="WP_058731748.1">
    <property type="nucleotide sequence ID" value="NZ_JAIUDH010000004.1"/>
</dbReference>
<dbReference type="SUPFAM" id="SSF55811">
    <property type="entry name" value="Nudix"/>
    <property type="match status" value="1"/>
</dbReference>
<evidence type="ECO:0000313" key="2">
    <source>
        <dbReference type="EMBL" id="OIJ35835.1"/>
    </source>
</evidence>
<organism evidence="1 3">
    <name type="scientific">Rothia kristinae</name>
    <dbReference type="NCBI Taxonomy" id="37923"/>
    <lineage>
        <taxon>Bacteria</taxon>
        <taxon>Bacillati</taxon>
        <taxon>Actinomycetota</taxon>
        <taxon>Actinomycetes</taxon>
        <taxon>Micrococcales</taxon>
        <taxon>Micrococcaceae</taxon>
        <taxon>Rothia</taxon>
    </lineage>
</organism>
<dbReference type="EMBL" id="LJBJ02000011">
    <property type="protein sequence ID" value="OAX51836.1"/>
    <property type="molecule type" value="Genomic_DNA"/>
</dbReference>
<proteinExistence type="predicted"/>
<evidence type="ECO:0000313" key="4">
    <source>
        <dbReference type="Proteomes" id="UP000179540"/>
    </source>
</evidence>
<gene>
    <name evidence="1" type="ORF">AN277_0206550</name>
    <name evidence="2" type="ORF">BK826_05585</name>
</gene>
<reference evidence="2 4" key="4">
    <citation type="submission" date="2016-10" db="EMBL/GenBank/DDBJ databases">
        <title>Draft genome sequence of strain LCT isolated from the Shenzhou X spacecraft of China.</title>
        <authorList>
            <person name="Huang B."/>
        </authorList>
    </citation>
    <scope>NUCLEOTIDE SEQUENCE [LARGE SCALE GENOMIC DNA]</scope>
    <source>
        <strain evidence="2 4">LCT-H5</strain>
    </source>
</reference>
<dbReference type="EMBL" id="MODZ01000006">
    <property type="protein sequence ID" value="OIJ35835.1"/>
    <property type="molecule type" value="Genomic_DNA"/>
</dbReference>
<evidence type="ECO:0000313" key="3">
    <source>
        <dbReference type="Proteomes" id="UP000053171"/>
    </source>
</evidence>
<evidence type="ECO:0000313" key="1">
    <source>
        <dbReference type="EMBL" id="OAX51836.1"/>
    </source>
</evidence>
<reference evidence="1 3" key="3">
    <citation type="submission" date="2016-06" db="EMBL/GenBank/DDBJ databases">
        <title>Identification of putative biosynthetic pathways for the production of bioactive secondary metabolites by the marine actinomycete Kocuria kristinae RUTW2-3.</title>
        <authorList>
            <person name="Waterworth S.C."/>
            <person name="Walmsley T.A."/>
            <person name="Matongo T."/>
            <person name="Davies-Coleman M.T."/>
            <person name="Dorrington R.A."/>
        </authorList>
    </citation>
    <scope>NUCLEOTIDE SEQUENCE [LARGE SCALE GENOMIC DNA]</scope>
    <source>
        <strain evidence="3">RuSp02-3</strain>
        <strain evidence="1">RUTW2-3</strain>
    </source>
</reference>
<sequence length="181" mass="19985">MSTVRTPDPVPGWLTEEELAAARRKLPMVYVQAIPVVLDPLGNVVEVGLLLRPNEDGEMVRSFVSGRVHYRETIRAALLRHLEKDLGPLAMPQLPASLTPFTVAEYFPSPSQSGLTDERQHSVALCYVIPVQGDCEPRQDALQLTWFTPEEAMDAQVQAEFEGGGGDLVHRALAHMGWGRC</sequence>